<dbReference type="AlphaFoldDB" id="A0AAN8W7N4"/>
<dbReference type="InterPro" id="IPR005576">
    <property type="entry name" value="Rpb7-like_N"/>
</dbReference>
<dbReference type="Gene3D" id="3.30.1490.120">
    <property type="entry name" value="RNA polymerase Rpb7-like, N-terminal domain"/>
    <property type="match status" value="1"/>
</dbReference>
<dbReference type="InterPro" id="IPR045113">
    <property type="entry name" value="Rpb7-like"/>
</dbReference>
<evidence type="ECO:0000256" key="2">
    <source>
        <dbReference type="ARBA" id="ARBA00022478"/>
    </source>
</evidence>
<evidence type="ECO:0000313" key="7">
    <source>
        <dbReference type="Proteomes" id="UP001370490"/>
    </source>
</evidence>
<feature type="non-terminal residue" evidence="6">
    <location>
        <position position="1"/>
    </location>
</feature>
<dbReference type="PANTHER" id="PTHR12709:SF1">
    <property type="entry name" value="DNA-DIRECTED RNA POLYMERASE III SUBUNIT RPC8"/>
    <property type="match status" value="1"/>
</dbReference>
<keyword evidence="7" id="KW-1185">Reference proteome</keyword>
<dbReference type="SUPFAM" id="SSF88798">
    <property type="entry name" value="N-terminal, heterodimerisation domain of RBP7 (RpoE)"/>
    <property type="match status" value="1"/>
</dbReference>
<comment type="caution">
    <text evidence="6">The sequence shown here is derived from an EMBL/GenBank/DDBJ whole genome shotgun (WGS) entry which is preliminary data.</text>
</comment>
<keyword evidence="3 4" id="KW-0804">Transcription</keyword>
<dbReference type="Proteomes" id="UP001370490">
    <property type="component" value="Unassembled WGS sequence"/>
</dbReference>
<keyword evidence="4" id="KW-0539">Nucleus</keyword>
<proteinExistence type="predicted"/>
<comment type="function">
    <text evidence="4">DNA-dependent RNA polymerase which catalyzes the transcription of DNA into RNA using the four ribonucleoside triphosphates as substrates.</text>
</comment>
<keyword evidence="2 4" id="KW-0240">DNA-directed RNA polymerase</keyword>
<evidence type="ECO:0000256" key="3">
    <source>
        <dbReference type="ARBA" id="ARBA00023163"/>
    </source>
</evidence>
<evidence type="ECO:0000256" key="4">
    <source>
        <dbReference type="RuleBase" id="RU369086"/>
    </source>
</evidence>
<comment type="subcellular location">
    <subcellularLocation>
        <location evidence="1 4">Nucleus</location>
    </subcellularLocation>
</comment>
<accession>A0AAN8W7N4</accession>
<name>A0AAN8W7N4_9MAGN</name>
<evidence type="ECO:0000256" key="1">
    <source>
        <dbReference type="ARBA" id="ARBA00004123"/>
    </source>
</evidence>
<organism evidence="6 7">
    <name type="scientific">Dillenia turbinata</name>
    <dbReference type="NCBI Taxonomy" id="194707"/>
    <lineage>
        <taxon>Eukaryota</taxon>
        <taxon>Viridiplantae</taxon>
        <taxon>Streptophyta</taxon>
        <taxon>Embryophyta</taxon>
        <taxon>Tracheophyta</taxon>
        <taxon>Spermatophyta</taxon>
        <taxon>Magnoliopsida</taxon>
        <taxon>eudicotyledons</taxon>
        <taxon>Gunneridae</taxon>
        <taxon>Pentapetalae</taxon>
        <taxon>Dilleniales</taxon>
        <taxon>Dilleniaceae</taxon>
        <taxon>Dillenia</taxon>
    </lineage>
</organism>
<sequence>LIYFKIDHTLPLHPELLKLSVDQAIKGDLESPFLDNVIANLGLVVSVYDFKSIDGGFMYPGQGASTYTIKFRVHNVSYPPIPIQQEKDSKPFAP</sequence>
<dbReference type="GO" id="GO:0005666">
    <property type="term" value="C:RNA polymerase III complex"/>
    <property type="evidence" value="ECO:0007669"/>
    <property type="project" value="TreeGrafter"/>
</dbReference>
<dbReference type="PANTHER" id="PTHR12709">
    <property type="entry name" value="DNA-DIRECTED RNA POLYMERASE II, III"/>
    <property type="match status" value="1"/>
</dbReference>
<gene>
    <name evidence="6" type="ORF">RJ641_030268</name>
</gene>
<dbReference type="Pfam" id="PF03876">
    <property type="entry name" value="SHS2_Rpb7-N"/>
    <property type="match status" value="1"/>
</dbReference>
<feature type="domain" description="RNA polymerase Rpb7-like N-terminal" evidence="5">
    <location>
        <begin position="8"/>
        <end position="63"/>
    </location>
</feature>
<reference evidence="6 7" key="1">
    <citation type="submission" date="2023-12" db="EMBL/GenBank/DDBJ databases">
        <title>A high-quality genome assembly for Dillenia turbinata (Dilleniales).</title>
        <authorList>
            <person name="Chanderbali A."/>
        </authorList>
    </citation>
    <scope>NUCLEOTIDE SEQUENCE [LARGE SCALE GENOMIC DNA]</scope>
    <source>
        <strain evidence="6">LSX21</strain>
        <tissue evidence="6">Leaf</tissue>
    </source>
</reference>
<evidence type="ECO:0000259" key="5">
    <source>
        <dbReference type="Pfam" id="PF03876"/>
    </source>
</evidence>
<evidence type="ECO:0000313" key="6">
    <source>
        <dbReference type="EMBL" id="KAK6940737.1"/>
    </source>
</evidence>
<dbReference type="InterPro" id="IPR036898">
    <property type="entry name" value="RNA_pol_Rpb7-like_N_sf"/>
</dbReference>
<dbReference type="GO" id="GO:0006384">
    <property type="term" value="P:transcription initiation at RNA polymerase III promoter"/>
    <property type="evidence" value="ECO:0007669"/>
    <property type="project" value="TreeGrafter"/>
</dbReference>
<dbReference type="EMBL" id="JBAMMX010000005">
    <property type="protein sequence ID" value="KAK6940737.1"/>
    <property type="molecule type" value="Genomic_DNA"/>
</dbReference>
<feature type="non-terminal residue" evidence="6">
    <location>
        <position position="94"/>
    </location>
</feature>
<protein>
    <recommendedName>
        <fullName evidence="4">DNA-directed RNA polymerase subunit</fullName>
    </recommendedName>
</protein>